<feature type="transmembrane region" description="Helical" evidence="11">
    <location>
        <begin position="68"/>
        <end position="86"/>
    </location>
</feature>
<dbReference type="InterPro" id="IPR011527">
    <property type="entry name" value="ABC1_TM_dom"/>
</dbReference>
<accession>M2QR57</accession>
<dbReference type="SUPFAM" id="SSF90123">
    <property type="entry name" value="ABC transporter transmembrane region"/>
    <property type="match status" value="2"/>
</dbReference>
<dbReference type="GO" id="GO:0016887">
    <property type="term" value="F:ATP hydrolysis activity"/>
    <property type="evidence" value="ECO:0007669"/>
    <property type="project" value="InterPro"/>
</dbReference>
<feature type="transmembrane region" description="Helical" evidence="11">
    <location>
        <begin position="36"/>
        <end position="61"/>
    </location>
</feature>
<feature type="compositionally biased region" description="Acidic residues" evidence="10">
    <location>
        <begin position="336"/>
        <end position="349"/>
    </location>
</feature>
<evidence type="ECO:0000313" key="14">
    <source>
        <dbReference type="EMBL" id="EMD39558.1"/>
    </source>
</evidence>
<proteinExistence type="predicted"/>
<evidence type="ECO:0000313" key="15">
    <source>
        <dbReference type="Proteomes" id="UP000016930"/>
    </source>
</evidence>
<name>M2QR57_CERS8</name>
<dbReference type="GO" id="GO:0005524">
    <property type="term" value="F:ATP binding"/>
    <property type="evidence" value="ECO:0007669"/>
    <property type="project" value="UniProtKB-KW"/>
</dbReference>
<evidence type="ECO:0000259" key="12">
    <source>
        <dbReference type="PROSITE" id="PS50893"/>
    </source>
</evidence>
<dbReference type="HOGENOM" id="CLU_000604_27_6_1"/>
<evidence type="ECO:0000256" key="9">
    <source>
        <dbReference type="SAM" id="Coils"/>
    </source>
</evidence>
<organism evidence="14 15">
    <name type="scientific">Ceriporiopsis subvermispora (strain B)</name>
    <name type="common">White-rot fungus</name>
    <name type="synonym">Gelatoporia subvermispora</name>
    <dbReference type="NCBI Taxonomy" id="914234"/>
    <lineage>
        <taxon>Eukaryota</taxon>
        <taxon>Fungi</taxon>
        <taxon>Dikarya</taxon>
        <taxon>Basidiomycota</taxon>
        <taxon>Agaricomycotina</taxon>
        <taxon>Agaricomycetes</taxon>
        <taxon>Polyporales</taxon>
        <taxon>Gelatoporiaceae</taxon>
        <taxon>Gelatoporia</taxon>
    </lineage>
</organism>
<feature type="domain" description="ABC transporter" evidence="12">
    <location>
        <begin position="1241"/>
        <end position="1480"/>
    </location>
</feature>
<sequence length="1500" mass="166724">MDQLGAVILTFRCTRLLCCLLLFILFIWTTTGLSGIAFWINIGLCVTFAYVTMLSLLSVIAPPSTSALVRKHLATVLVATWIVYVHRDIWPYATWTLSPADASEGWILWAKIILLSVAALVIPAVSPRKYVPLDPKEPMDPAPEQTASILSLMFFLFMDQVVVKAWRTAHLPLDQLPSIADFDMVHNLIERGYPHLDPFQVKPRRHLVWGLMTIFYKEFIVMMMMTLFIAVFGIANPIGINRLLLYIESGRADATIRPWVWVLWLFLAPMSLSLSWQWYTFVATRVRVHAEAMITSLIFDHSLRIRVKAETDNESEGSTTSSMTVTPETASVVETEGVESVEDTTGNDDETLRANSTGGTSRSVVDKGKTKSSIVPEVERSAAPAQDKLKNLTGKLNNLVTVDLDNVLATCDVLILVEMCPLQGVFSIWFLYSLLSWSALVGLATMIILTPIPGYIASRTQAIQKQKMSKTDARVQTVTDTLNVFRMIKLFGWEPRAEDQLSRKRNEELKWAKTYKLLNLLVRMVSYTIPLTVMLTTFFTYSVIMKQALSASKVFPAMSAFEILAETLQRIWWSVPRLVEGKVSLERIDEFLHKTELLDQFTAQNSSPLGVTQQEILLSDAVGIRESTFTWSNEGDGTSTSRRKFTLRVADELIFKRGSINLITGPTGAGKTSLLMALLGEMHYIPMSTKSFVSLPRAGGVAYAAQESWVQNETIKENILFGSPFDEERYNKVIEQCALKPDISLFGAGDMTEVGEKGITLSGGQKARLTLARAVYSSAQTLLLDDILAALDVHTAKWIVDKCLKGDLVHARTVILVTHNVGLAGRVADFVVTMSPDGRIAKQGSLAEVFESDSRLSDQMAEETREVEQAEHAVDAVDLEAPAKESTCGKLIVEEEIALGHVGWSAMKLYLSALGGAHPCLFWLVFMGALLISEFINATQTWFVGYWAQQYETKTPSEVNISFYLDVYSMMLISLVLIYGLGYIIWVLGNIRASRRVHNELVTSVLGSTLRWLDKTPVSRIITRCTKDIDAVDGQINNALSVFLEVCTTMVVRFVAVMVFAPLFIIPGSLITVAGVFCGRMYMKAQLCLKREMSNTKAPVLGHFGAMMAGLTSIRAYGAQEAMREELFRRIDRYTRAVKPFWDLNRWVAIRLQALGGLFVALLAAYLVWGSGDTKASNTGFSLTMAVAFSTMIIWWIRALNNVELSSNSLERIAQYLDIEHEPKPTQDGVPPAYWPTSGDFKVEHLYARYSPDGPHVLHDVTFEVKSGERVGIVGRTGSGKSSLTLALLRCIITEGKVFYDGLPTDALNLDALRRNITIVPQAPELLSGTLRQNLDPFNEHEDAELYDALRAAGLYALQGQSAADEDRITLDTLIASGGGNFSVGQRQILALARAFVRRSKLMILDEATSAIDYATDAIIQHSLRHELDKDVTLLTVAHRLQTIMDADKILVMDEGRIVEFDKPSVLLRNEKSLLRALVEESGDKATLYRMAHKASASST</sequence>
<dbReference type="FunFam" id="1.20.1560.10:FF:000013">
    <property type="entry name" value="ABC transporter C family member 2"/>
    <property type="match status" value="1"/>
</dbReference>
<feature type="compositionally biased region" description="Polar residues" evidence="10">
    <location>
        <begin position="353"/>
        <end position="363"/>
    </location>
</feature>
<evidence type="ECO:0000256" key="7">
    <source>
        <dbReference type="ARBA" id="ARBA00022989"/>
    </source>
</evidence>
<keyword evidence="4" id="KW-0677">Repeat</keyword>
<feature type="compositionally biased region" description="Polar residues" evidence="10">
    <location>
        <begin position="316"/>
        <end position="327"/>
    </location>
</feature>
<evidence type="ECO:0000256" key="8">
    <source>
        <dbReference type="ARBA" id="ARBA00023136"/>
    </source>
</evidence>
<feature type="domain" description="ABC transporter" evidence="12">
    <location>
        <begin position="624"/>
        <end position="862"/>
    </location>
</feature>
<evidence type="ECO:0008006" key="16">
    <source>
        <dbReference type="Google" id="ProtNLM"/>
    </source>
</evidence>
<evidence type="ECO:0000256" key="4">
    <source>
        <dbReference type="ARBA" id="ARBA00022737"/>
    </source>
</evidence>
<keyword evidence="6" id="KW-0067">ATP-binding</keyword>
<feature type="transmembrane region" description="Helical" evidence="11">
    <location>
        <begin position="967"/>
        <end position="988"/>
    </location>
</feature>
<evidence type="ECO:0000259" key="13">
    <source>
        <dbReference type="PROSITE" id="PS50929"/>
    </source>
</evidence>
<feature type="transmembrane region" description="Helical" evidence="11">
    <location>
        <begin position="1148"/>
        <end position="1169"/>
    </location>
</feature>
<dbReference type="CDD" id="cd03250">
    <property type="entry name" value="ABCC_MRP_domain1"/>
    <property type="match status" value="1"/>
</dbReference>
<feature type="transmembrane region" description="Helical" evidence="11">
    <location>
        <begin position="219"/>
        <end position="238"/>
    </location>
</feature>
<keyword evidence="8 11" id="KW-0472">Membrane</keyword>
<dbReference type="PANTHER" id="PTHR24223:SF356">
    <property type="entry name" value="ATP-BINDING CASSETTE TRANSPORTER ABC4"/>
    <property type="match status" value="1"/>
</dbReference>
<dbReference type="OrthoDB" id="6500128at2759"/>
<dbReference type="STRING" id="914234.M2QR57"/>
<keyword evidence="15" id="KW-1185">Reference proteome</keyword>
<feature type="transmembrane region" description="Helical" evidence="11">
    <location>
        <begin position="1100"/>
        <end position="1118"/>
    </location>
</feature>
<dbReference type="CDD" id="cd03244">
    <property type="entry name" value="ABCC_MRP_domain2"/>
    <property type="match status" value="1"/>
</dbReference>
<dbReference type="Pfam" id="PF00005">
    <property type="entry name" value="ABC_tran"/>
    <property type="match status" value="2"/>
</dbReference>
<gene>
    <name evidence="14" type="ORF">CERSUDRAFT_111873</name>
</gene>
<dbReference type="PROSITE" id="PS00211">
    <property type="entry name" value="ABC_TRANSPORTER_1"/>
    <property type="match status" value="1"/>
</dbReference>
<feature type="transmembrane region" description="Helical" evidence="11">
    <location>
        <begin position="429"/>
        <end position="457"/>
    </location>
</feature>
<protein>
    <recommendedName>
        <fullName evidence="16">P-loop containing nucleoside triphosphate hydrolase protein</fullName>
    </recommendedName>
</protein>
<dbReference type="Pfam" id="PF00664">
    <property type="entry name" value="ABC_membrane"/>
    <property type="match status" value="2"/>
</dbReference>
<dbReference type="InterPro" id="IPR027417">
    <property type="entry name" value="P-loop_NTPase"/>
</dbReference>
<dbReference type="InterPro" id="IPR003439">
    <property type="entry name" value="ABC_transporter-like_ATP-bd"/>
</dbReference>
<keyword evidence="2" id="KW-0813">Transport</keyword>
<comment type="subcellular location">
    <subcellularLocation>
        <location evidence="1">Membrane</location>
        <topology evidence="1">Multi-pass membrane protein</topology>
    </subcellularLocation>
</comment>
<keyword evidence="5" id="KW-0547">Nucleotide-binding</keyword>
<dbReference type="PROSITE" id="PS50893">
    <property type="entry name" value="ABC_TRANSPORTER_2"/>
    <property type="match status" value="2"/>
</dbReference>
<feature type="transmembrane region" description="Helical" evidence="11">
    <location>
        <begin position="921"/>
        <end position="946"/>
    </location>
</feature>
<feature type="transmembrane region" description="Helical" evidence="11">
    <location>
        <begin position="1181"/>
        <end position="1197"/>
    </location>
</feature>
<feature type="transmembrane region" description="Helical" evidence="11">
    <location>
        <begin position="106"/>
        <end position="126"/>
    </location>
</feature>
<dbReference type="EMBL" id="KB445793">
    <property type="protein sequence ID" value="EMD39558.1"/>
    <property type="molecule type" value="Genomic_DNA"/>
</dbReference>
<feature type="domain" description="ABC transmembrane type-1" evidence="13">
    <location>
        <begin position="924"/>
        <end position="1205"/>
    </location>
</feature>
<dbReference type="Gene3D" id="3.40.50.300">
    <property type="entry name" value="P-loop containing nucleotide triphosphate hydrolases"/>
    <property type="match status" value="2"/>
</dbReference>
<evidence type="ECO:0000256" key="1">
    <source>
        <dbReference type="ARBA" id="ARBA00004141"/>
    </source>
</evidence>
<evidence type="ECO:0000256" key="3">
    <source>
        <dbReference type="ARBA" id="ARBA00022692"/>
    </source>
</evidence>
<dbReference type="PANTHER" id="PTHR24223">
    <property type="entry name" value="ATP-BINDING CASSETTE SUB-FAMILY C"/>
    <property type="match status" value="1"/>
</dbReference>
<evidence type="ECO:0000256" key="11">
    <source>
        <dbReference type="SAM" id="Phobius"/>
    </source>
</evidence>
<evidence type="ECO:0000256" key="5">
    <source>
        <dbReference type="ARBA" id="ARBA00022741"/>
    </source>
</evidence>
<dbReference type="InterPro" id="IPR036640">
    <property type="entry name" value="ABC1_TM_sf"/>
</dbReference>
<dbReference type="InterPro" id="IPR003593">
    <property type="entry name" value="AAA+_ATPase"/>
</dbReference>
<feature type="transmembrane region" description="Helical" evidence="11">
    <location>
        <begin position="1054"/>
        <end position="1079"/>
    </location>
</feature>
<dbReference type="CDD" id="cd18604">
    <property type="entry name" value="ABC_6TM_VMR1_D2_like"/>
    <property type="match status" value="1"/>
</dbReference>
<dbReference type="Gene3D" id="1.20.1560.10">
    <property type="entry name" value="ABC transporter type 1, transmembrane domain"/>
    <property type="match status" value="3"/>
</dbReference>
<dbReference type="PROSITE" id="PS50929">
    <property type="entry name" value="ABC_TM1F"/>
    <property type="match status" value="2"/>
</dbReference>
<dbReference type="GO" id="GO:0140359">
    <property type="term" value="F:ABC-type transporter activity"/>
    <property type="evidence" value="ECO:0007669"/>
    <property type="project" value="InterPro"/>
</dbReference>
<dbReference type="GO" id="GO:0016020">
    <property type="term" value="C:membrane"/>
    <property type="evidence" value="ECO:0007669"/>
    <property type="project" value="UniProtKB-SubCell"/>
</dbReference>
<feature type="domain" description="ABC transmembrane type-1" evidence="13">
    <location>
        <begin position="220"/>
        <end position="580"/>
    </location>
</feature>
<dbReference type="InterPro" id="IPR050173">
    <property type="entry name" value="ABC_transporter_C-like"/>
</dbReference>
<evidence type="ECO:0000256" key="10">
    <source>
        <dbReference type="SAM" id="MobiDB-lite"/>
    </source>
</evidence>
<dbReference type="CDD" id="cd18596">
    <property type="entry name" value="ABC_6TM_VMR1_D1_like"/>
    <property type="match status" value="1"/>
</dbReference>
<feature type="transmembrane region" description="Helical" evidence="11">
    <location>
        <begin position="12"/>
        <end position="30"/>
    </location>
</feature>
<keyword evidence="9" id="KW-0175">Coiled coil</keyword>
<feature type="transmembrane region" description="Helical" evidence="11">
    <location>
        <begin position="520"/>
        <end position="544"/>
    </location>
</feature>
<evidence type="ECO:0000256" key="2">
    <source>
        <dbReference type="ARBA" id="ARBA00022448"/>
    </source>
</evidence>
<dbReference type="InterPro" id="IPR017871">
    <property type="entry name" value="ABC_transporter-like_CS"/>
</dbReference>
<dbReference type="SUPFAM" id="SSF52540">
    <property type="entry name" value="P-loop containing nucleoside triphosphate hydrolases"/>
    <property type="match status" value="2"/>
</dbReference>
<keyword evidence="3 11" id="KW-0812">Transmembrane</keyword>
<feature type="coiled-coil region" evidence="9">
    <location>
        <begin position="853"/>
        <end position="880"/>
    </location>
</feature>
<keyword evidence="7 11" id="KW-1133">Transmembrane helix</keyword>
<reference evidence="14 15" key="1">
    <citation type="journal article" date="2012" name="Proc. Natl. Acad. Sci. U.S.A.">
        <title>Comparative genomics of Ceriporiopsis subvermispora and Phanerochaete chrysosporium provide insight into selective ligninolysis.</title>
        <authorList>
            <person name="Fernandez-Fueyo E."/>
            <person name="Ruiz-Duenas F.J."/>
            <person name="Ferreira P."/>
            <person name="Floudas D."/>
            <person name="Hibbett D.S."/>
            <person name="Canessa P."/>
            <person name="Larrondo L.F."/>
            <person name="James T.Y."/>
            <person name="Seelenfreund D."/>
            <person name="Lobos S."/>
            <person name="Polanco R."/>
            <person name="Tello M."/>
            <person name="Honda Y."/>
            <person name="Watanabe T."/>
            <person name="Watanabe T."/>
            <person name="Ryu J.S."/>
            <person name="Kubicek C.P."/>
            <person name="Schmoll M."/>
            <person name="Gaskell J."/>
            <person name="Hammel K.E."/>
            <person name="St John F.J."/>
            <person name="Vanden Wymelenberg A."/>
            <person name="Sabat G."/>
            <person name="Splinter BonDurant S."/>
            <person name="Syed K."/>
            <person name="Yadav J.S."/>
            <person name="Doddapaneni H."/>
            <person name="Subramanian V."/>
            <person name="Lavin J.L."/>
            <person name="Oguiza J.A."/>
            <person name="Perez G."/>
            <person name="Pisabarro A.G."/>
            <person name="Ramirez L."/>
            <person name="Santoyo F."/>
            <person name="Master E."/>
            <person name="Coutinho P.M."/>
            <person name="Henrissat B."/>
            <person name="Lombard V."/>
            <person name="Magnuson J.K."/>
            <person name="Kuees U."/>
            <person name="Hori C."/>
            <person name="Igarashi K."/>
            <person name="Samejima M."/>
            <person name="Held B.W."/>
            <person name="Barry K.W."/>
            <person name="LaButti K.M."/>
            <person name="Lapidus A."/>
            <person name="Lindquist E.A."/>
            <person name="Lucas S.M."/>
            <person name="Riley R."/>
            <person name="Salamov A.A."/>
            <person name="Hoffmeister D."/>
            <person name="Schwenk D."/>
            <person name="Hadar Y."/>
            <person name="Yarden O."/>
            <person name="de Vries R.P."/>
            <person name="Wiebenga A."/>
            <person name="Stenlid J."/>
            <person name="Eastwood D."/>
            <person name="Grigoriev I.V."/>
            <person name="Berka R.M."/>
            <person name="Blanchette R.A."/>
            <person name="Kersten P."/>
            <person name="Martinez A.T."/>
            <person name="Vicuna R."/>
            <person name="Cullen D."/>
        </authorList>
    </citation>
    <scope>NUCLEOTIDE SEQUENCE [LARGE SCALE GENOMIC DNA]</scope>
    <source>
        <strain evidence="14 15">B</strain>
    </source>
</reference>
<evidence type="ECO:0000256" key="6">
    <source>
        <dbReference type="ARBA" id="ARBA00022840"/>
    </source>
</evidence>
<feature type="region of interest" description="Disordered" evidence="10">
    <location>
        <begin position="310"/>
        <end position="375"/>
    </location>
</feature>
<dbReference type="SMART" id="SM00382">
    <property type="entry name" value="AAA"/>
    <property type="match status" value="2"/>
</dbReference>
<dbReference type="Proteomes" id="UP000016930">
    <property type="component" value="Unassembled WGS sequence"/>
</dbReference>
<feature type="transmembrane region" description="Helical" evidence="11">
    <location>
        <begin position="259"/>
        <end position="279"/>
    </location>
</feature>
<dbReference type="FunFam" id="3.40.50.300:FF:000838">
    <property type="entry name" value="ABC multidrug transporter (Eurofung)"/>
    <property type="match status" value="1"/>
</dbReference>